<dbReference type="EMBL" id="BSYR01000035">
    <property type="protein sequence ID" value="GMJ01488.1"/>
    <property type="molecule type" value="Genomic_DNA"/>
</dbReference>
<sequence length="154" mass="17441">MVKSIFWNAQRVLGSDFLRYFKLMVKVQQPNIVAVVEPHISGIKVDNFIRFSGFDSSYRVEATCFSGGIWVLWKSTVRFDALAVSSQFVHRWVSDLLERKSFAITFVYASPNGSKRTSLWDQLRDLTPGYGMAWTIGGDFNAIASTSERRGGSR</sequence>
<comment type="caution">
    <text evidence="1">The sequence shown here is derived from an EMBL/GenBank/DDBJ whole genome shotgun (WGS) entry which is preliminary data.</text>
</comment>
<dbReference type="PANTHER" id="PTHR35218:SF9">
    <property type="entry name" value="ENDONUCLEASE_EXONUCLEASE_PHOSPHATASE DOMAIN-CONTAINING PROTEIN"/>
    <property type="match status" value="1"/>
</dbReference>
<dbReference type="Gene3D" id="3.60.10.10">
    <property type="entry name" value="Endonuclease/exonuclease/phosphatase"/>
    <property type="match status" value="1"/>
</dbReference>
<evidence type="ECO:0000313" key="1">
    <source>
        <dbReference type="EMBL" id="GMJ01488.1"/>
    </source>
</evidence>
<name>A0A9W7IRT6_HIBTR</name>
<dbReference type="OrthoDB" id="1001695at2759"/>
<reference evidence="1" key="1">
    <citation type="submission" date="2023-05" db="EMBL/GenBank/DDBJ databases">
        <title>Genome and transcriptome analyses reveal genes involved in the formation of fine ridges on petal epidermal cells in Hibiscus trionum.</title>
        <authorList>
            <person name="Koshimizu S."/>
            <person name="Masuda S."/>
            <person name="Ishii T."/>
            <person name="Shirasu K."/>
            <person name="Hoshino A."/>
            <person name="Arita M."/>
        </authorList>
    </citation>
    <scope>NUCLEOTIDE SEQUENCE</scope>
    <source>
        <strain evidence="1">Hamamatsu line</strain>
    </source>
</reference>
<evidence type="ECO:0000313" key="2">
    <source>
        <dbReference type="Proteomes" id="UP001165190"/>
    </source>
</evidence>
<dbReference type="Proteomes" id="UP001165190">
    <property type="component" value="Unassembled WGS sequence"/>
</dbReference>
<dbReference type="SUPFAM" id="SSF56219">
    <property type="entry name" value="DNase I-like"/>
    <property type="match status" value="1"/>
</dbReference>
<evidence type="ECO:0008006" key="3">
    <source>
        <dbReference type="Google" id="ProtNLM"/>
    </source>
</evidence>
<organism evidence="1 2">
    <name type="scientific">Hibiscus trionum</name>
    <name type="common">Flower of an hour</name>
    <dbReference type="NCBI Taxonomy" id="183268"/>
    <lineage>
        <taxon>Eukaryota</taxon>
        <taxon>Viridiplantae</taxon>
        <taxon>Streptophyta</taxon>
        <taxon>Embryophyta</taxon>
        <taxon>Tracheophyta</taxon>
        <taxon>Spermatophyta</taxon>
        <taxon>Magnoliopsida</taxon>
        <taxon>eudicotyledons</taxon>
        <taxon>Gunneridae</taxon>
        <taxon>Pentapetalae</taxon>
        <taxon>rosids</taxon>
        <taxon>malvids</taxon>
        <taxon>Malvales</taxon>
        <taxon>Malvaceae</taxon>
        <taxon>Malvoideae</taxon>
        <taxon>Hibiscus</taxon>
    </lineage>
</organism>
<dbReference type="InterPro" id="IPR036691">
    <property type="entry name" value="Endo/exonu/phosph_ase_sf"/>
</dbReference>
<protein>
    <recommendedName>
        <fullName evidence="3">Endonuclease/exonuclease/phosphatase domain-containing protein</fullName>
    </recommendedName>
</protein>
<dbReference type="AlphaFoldDB" id="A0A9W7IRT6"/>
<accession>A0A9W7IRT6</accession>
<keyword evidence="2" id="KW-1185">Reference proteome</keyword>
<proteinExistence type="predicted"/>
<gene>
    <name evidence="1" type="ORF">HRI_003818000</name>
</gene>
<dbReference type="PANTHER" id="PTHR35218">
    <property type="entry name" value="RNASE H DOMAIN-CONTAINING PROTEIN"/>
    <property type="match status" value="1"/>
</dbReference>